<dbReference type="AlphaFoldDB" id="A0A0L0HHN3"/>
<evidence type="ECO:0000256" key="2">
    <source>
        <dbReference type="SAM" id="Phobius"/>
    </source>
</evidence>
<dbReference type="RefSeq" id="XP_016608622.1">
    <property type="nucleotide sequence ID" value="XM_016751962.1"/>
</dbReference>
<feature type="compositionally biased region" description="Polar residues" evidence="1">
    <location>
        <begin position="339"/>
        <end position="364"/>
    </location>
</feature>
<protein>
    <recommendedName>
        <fullName evidence="5">Transmembrane protein</fullName>
    </recommendedName>
</protein>
<feature type="region of interest" description="Disordered" evidence="1">
    <location>
        <begin position="105"/>
        <end position="126"/>
    </location>
</feature>
<dbReference type="OrthoDB" id="10323624at2759"/>
<dbReference type="VEuPathDB" id="FungiDB:SPPG_03707"/>
<organism evidence="3 4">
    <name type="scientific">Spizellomyces punctatus (strain DAOM BR117)</name>
    <dbReference type="NCBI Taxonomy" id="645134"/>
    <lineage>
        <taxon>Eukaryota</taxon>
        <taxon>Fungi</taxon>
        <taxon>Fungi incertae sedis</taxon>
        <taxon>Chytridiomycota</taxon>
        <taxon>Chytridiomycota incertae sedis</taxon>
        <taxon>Chytridiomycetes</taxon>
        <taxon>Spizellomycetales</taxon>
        <taxon>Spizellomycetaceae</taxon>
        <taxon>Spizellomyces</taxon>
    </lineage>
</organism>
<keyword evidence="4" id="KW-1185">Reference proteome</keyword>
<evidence type="ECO:0000313" key="4">
    <source>
        <dbReference type="Proteomes" id="UP000053201"/>
    </source>
</evidence>
<feature type="region of interest" description="Disordered" evidence="1">
    <location>
        <begin position="389"/>
        <end position="413"/>
    </location>
</feature>
<feature type="compositionally biased region" description="Polar residues" evidence="1">
    <location>
        <begin position="207"/>
        <end position="218"/>
    </location>
</feature>
<keyword evidence="2" id="KW-0812">Transmembrane</keyword>
<feature type="compositionally biased region" description="Polar residues" evidence="1">
    <location>
        <begin position="281"/>
        <end position="290"/>
    </location>
</feature>
<feature type="region of interest" description="Disordered" evidence="1">
    <location>
        <begin position="197"/>
        <end position="377"/>
    </location>
</feature>
<evidence type="ECO:0008006" key="5">
    <source>
        <dbReference type="Google" id="ProtNLM"/>
    </source>
</evidence>
<dbReference type="EMBL" id="KQ257455">
    <property type="protein sequence ID" value="KND00583.1"/>
    <property type="molecule type" value="Genomic_DNA"/>
</dbReference>
<dbReference type="GeneID" id="27687205"/>
<dbReference type="InParanoid" id="A0A0L0HHN3"/>
<accession>A0A0L0HHN3</accession>
<gene>
    <name evidence="3" type="ORF">SPPG_03707</name>
</gene>
<reference evidence="3 4" key="1">
    <citation type="submission" date="2009-08" db="EMBL/GenBank/DDBJ databases">
        <title>The Genome Sequence of Spizellomyces punctatus strain DAOM BR117.</title>
        <authorList>
            <consortium name="The Broad Institute Genome Sequencing Platform"/>
            <person name="Russ C."/>
            <person name="Cuomo C."/>
            <person name="Shea T."/>
            <person name="Young S.K."/>
            <person name="Zeng Q."/>
            <person name="Koehrsen M."/>
            <person name="Haas B."/>
            <person name="Borodovsky M."/>
            <person name="Guigo R."/>
            <person name="Alvarado L."/>
            <person name="Berlin A."/>
            <person name="Bochicchio J."/>
            <person name="Borenstein D."/>
            <person name="Chapman S."/>
            <person name="Chen Z."/>
            <person name="Engels R."/>
            <person name="Freedman E."/>
            <person name="Gellesch M."/>
            <person name="Goldberg J."/>
            <person name="Griggs A."/>
            <person name="Gujja S."/>
            <person name="Heiman D."/>
            <person name="Hepburn T."/>
            <person name="Howarth C."/>
            <person name="Jen D."/>
            <person name="Larson L."/>
            <person name="Lewis B."/>
            <person name="Mehta T."/>
            <person name="Park D."/>
            <person name="Pearson M."/>
            <person name="Roberts A."/>
            <person name="Saif S."/>
            <person name="Shenoy N."/>
            <person name="Sisk P."/>
            <person name="Stolte C."/>
            <person name="Sykes S."/>
            <person name="Thomson T."/>
            <person name="Walk T."/>
            <person name="White J."/>
            <person name="Yandava C."/>
            <person name="Burger G."/>
            <person name="Gray M.W."/>
            <person name="Holland P.W.H."/>
            <person name="King N."/>
            <person name="Lang F.B.F."/>
            <person name="Roger A.J."/>
            <person name="Ruiz-Trillo I."/>
            <person name="Lander E."/>
            <person name="Nusbaum C."/>
        </authorList>
    </citation>
    <scope>NUCLEOTIDE SEQUENCE [LARGE SCALE GENOMIC DNA]</scope>
    <source>
        <strain evidence="3 4">DAOM BR117</strain>
    </source>
</reference>
<feature type="transmembrane region" description="Helical" evidence="2">
    <location>
        <begin position="12"/>
        <end position="36"/>
    </location>
</feature>
<feature type="compositionally biased region" description="Basic and acidic residues" evidence="1">
    <location>
        <begin position="291"/>
        <end position="306"/>
    </location>
</feature>
<proteinExistence type="predicted"/>
<sequence>MSSVSIGGLGHWPVWAVVLSLLILLLCCGTFAFLLYRSRAGTSKPSGCLSFWEREARLDIEAADSKHEILHVHNVGATPGPEKLLFSKPSLRAMALLKKSSREEIGKHPNGWDKSDEQPGTDDAARSSDTFFSLACPGSHQSWSLPVSCDSNPFLQYAQALGSGIADVKRLSLVPMSSVIHVEESPLVQEAEAQLIDQNRGGDDGTRSNNVSRQGSNLKRQKRSLKKSATERRGKLVEDNNGQVPTLKRSGTLSRSATHRRAPQDNIALRNGPSSDEPAQVRSNDSSNQQEIRELDADRELSDGHGKAKRRASAPTRNSRSGRKKLVKSTVTDKVRRSCTVSGNVRPTGNAERQQFSVASGTESSGDDTPLDDKSRRGFIIDGCAKRAPARLQKAERPSDFEGNEQGIHDGKLSNFSQCSLTVDTRNLHESDLGDRPSASHISTHGRSEHACSAGLHRTQSTLYLGERAKIERQNAVRFLARSSSYRVMKMQERHESSSQAENESWTAILEEYTQAWASSSTAVEQTTDRFGER</sequence>
<dbReference type="Proteomes" id="UP000053201">
    <property type="component" value="Unassembled WGS sequence"/>
</dbReference>
<evidence type="ECO:0000256" key="1">
    <source>
        <dbReference type="SAM" id="MobiDB-lite"/>
    </source>
</evidence>
<feature type="region of interest" description="Disordered" evidence="1">
    <location>
        <begin position="430"/>
        <end position="454"/>
    </location>
</feature>
<feature type="compositionally biased region" description="Basic and acidic residues" evidence="1">
    <location>
        <begin position="105"/>
        <end position="117"/>
    </location>
</feature>
<evidence type="ECO:0000313" key="3">
    <source>
        <dbReference type="EMBL" id="KND00583.1"/>
    </source>
</evidence>
<name>A0A0L0HHN3_SPIPD</name>
<keyword evidence="2" id="KW-1133">Transmembrane helix</keyword>
<feature type="compositionally biased region" description="Basic and acidic residues" evidence="1">
    <location>
        <begin position="228"/>
        <end position="238"/>
    </location>
</feature>
<keyword evidence="2" id="KW-0472">Membrane</keyword>
<feature type="compositionally biased region" description="Polar residues" evidence="1">
    <location>
        <begin position="240"/>
        <end position="256"/>
    </location>
</feature>